<keyword evidence="3" id="KW-1185">Reference proteome</keyword>
<feature type="chain" id="PRO_5042027984" description="Secreted protein" evidence="1">
    <location>
        <begin position="16"/>
        <end position="111"/>
    </location>
</feature>
<evidence type="ECO:0000256" key="1">
    <source>
        <dbReference type="SAM" id="SignalP"/>
    </source>
</evidence>
<keyword evidence="1" id="KW-0732">Signal</keyword>
<dbReference type="AlphaFoldDB" id="A0AAD7DTJ2"/>
<sequence length="111" mass="12444">MSFKLVGMFVAPATSLDLLLFTHAPALTVFPSAFAPNRCYGSSSSLRRCSYKFRSNLRPPSRDLATDITQLAPAHYYYCSRFSADDISRLSARPNVHAETMILQQVRSNDH</sequence>
<reference evidence="2" key="1">
    <citation type="submission" date="2023-03" db="EMBL/GenBank/DDBJ databases">
        <title>Massive genome expansion in bonnet fungi (Mycena s.s.) driven by repeated elements and novel gene families across ecological guilds.</title>
        <authorList>
            <consortium name="Lawrence Berkeley National Laboratory"/>
            <person name="Harder C.B."/>
            <person name="Miyauchi S."/>
            <person name="Viragh M."/>
            <person name="Kuo A."/>
            <person name="Thoen E."/>
            <person name="Andreopoulos B."/>
            <person name="Lu D."/>
            <person name="Skrede I."/>
            <person name="Drula E."/>
            <person name="Henrissat B."/>
            <person name="Morin E."/>
            <person name="Kohler A."/>
            <person name="Barry K."/>
            <person name="LaButti K."/>
            <person name="Morin E."/>
            <person name="Salamov A."/>
            <person name="Lipzen A."/>
            <person name="Mereny Z."/>
            <person name="Hegedus B."/>
            <person name="Baldrian P."/>
            <person name="Stursova M."/>
            <person name="Weitz H."/>
            <person name="Taylor A."/>
            <person name="Grigoriev I.V."/>
            <person name="Nagy L.G."/>
            <person name="Martin F."/>
            <person name="Kauserud H."/>
        </authorList>
    </citation>
    <scope>NUCLEOTIDE SEQUENCE</scope>
    <source>
        <strain evidence="2">CBHHK067</strain>
    </source>
</reference>
<protein>
    <recommendedName>
        <fullName evidence="4">Secreted protein</fullName>
    </recommendedName>
</protein>
<evidence type="ECO:0008006" key="4">
    <source>
        <dbReference type="Google" id="ProtNLM"/>
    </source>
</evidence>
<gene>
    <name evidence="2" type="ORF">B0H17DRAFT_1052047</name>
</gene>
<evidence type="ECO:0000313" key="2">
    <source>
        <dbReference type="EMBL" id="KAJ7697384.1"/>
    </source>
</evidence>
<feature type="signal peptide" evidence="1">
    <location>
        <begin position="1"/>
        <end position="15"/>
    </location>
</feature>
<name>A0AAD7DTJ2_MYCRO</name>
<evidence type="ECO:0000313" key="3">
    <source>
        <dbReference type="Proteomes" id="UP001221757"/>
    </source>
</evidence>
<dbReference type="EMBL" id="JARKIE010000030">
    <property type="protein sequence ID" value="KAJ7697384.1"/>
    <property type="molecule type" value="Genomic_DNA"/>
</dbReference>
<dbReference type="Proteomes" id="UP001221757">
    <property type="component" value="Unassembled WGS sequence"/>
</dbReference>
<accession>A0AAD7DTJ2</accession>
<proteinExistence type="predicted"/>
<organism evidence="2 3">
    <name type="scientific">Mycena rosella</name>
    <name type="common">Pink bonnet</name>
    <name type="synonym">Agaricus rosellus</name>
    <dbReference type="NCBI Taxonomy" id="1033263"/>
    <lineage>
        <taxon>Eukaryota</taxon>
        <taxon>Fungi</taxon>
        <taxon>Dikarya</taxon>
        <taxon>Basidiomycota</taxon>
        <taxon>Agaricomycotina</taxon>
        <taxon>Agaricomycetes</taxon>
        <taxon>Agaricomycetidae</taxon>
        <taxon>Agaricales</taxon>
        <taxon>Marasmiineae</taxon>
        <taxon>Mycenaceae</taxon>
        <taxon>Mycena</taxon>
    </lineage>
</organism>
<comment type="caution">
    <text evidence="2">The sequence shown here is derived from an EMBL/GenBank/DDBJ whole genome shotgun (WGS) entry which is preliminary data.</text>
</comment>